<comment type="subcellular location">
    <subcellularLocation>
        <location evidence="1">Cell membrane</location>
        <topology evidence="1">Multi-pass membrane protein</topology>
    </subcellularLocation>
</comment>
<dbReference type="PANTHER" id="PTHR11360">
    <property type="entry name" value="MONOCARBOXYLATE TRANSPORTER"/>
    <property type="match status" value="1"/>
</dbReference>
<dbReference type="RefSeq" id="WP_008860255.1">
    <property type="nucleotide sequence ID" value="NZ_JH591189.1"/>
</dbReference>
<evidence type="ECO:0000313" key="8">
    <source>
        <dbReference type="EMBL" id="EHO62307.1"/>
    </source>
</evidence>
<evidence type="ECO:0000256" key="2">
    <source>
        <dbReference type="ARBA" id="ARBA00022448"/>
    </source>
</evidence>
<dbReference type="GO" id="GO:0022857">
    <property type="term" value="F:transmembrane transporter activity"/>
    <property type="evidence" value="ECO:0007669"/>
    <property type="project" value="InterPro"/>
</dbReference>
<protein>
    <recommendedName>
        <fullName evidence="7">Major facilitator superfamily (MFS) profile domain-containing protein</fullName>
    </recommendedName>
</protein>
<accession>H1D2C3</accession>
<feature type="transmembrane region" description="Helical" evidence="6">
    <location>
        <begin position="46"/>
        <end position="66"/>
    </location>
</feature>
<feature type="transmembrane region" description="Helical" evidence="6">
    <location>
        <begin position="289"/>
        <end position="311"/>
    </location>
</feature>
<dbReference type="Gene3D" id="1.20.1250.20">
    <property type="entry name" value="MFS general substrate transporter like domains"/>
    <property type="match status" value="2"/>
</dbReference>
<dbReference type="GO" id="GO:0005886">
    <property type="term" value="C:plasma membrane"/>
    <property type="evidence" value="ECO:0007669"/>
    <property type="project" value="UniProtKB-SubCell"/>
</dbReference>
<dbReference type="eggNOG" id="COG2223">
    <property type="taxonomic scope" value="Bacteria"/>
</dbReference>
<dbReference type="InterPro" id="IPR036259">
    <property type="entry name" value="MFS_trans_sf"/>
</dbReference>
<dbReference type="SUPFAM" id="SSF103473">
    <property type="entry name" value="MFS general substrate transporter"/>
    <property type="match status" value="1"/>
</dbReference>
<proteinExistence type="predicted"/>
<keyword evidence="9" id="KW-1185">Reference proteome</keyword>
<feature type="transmembrane region" description="Helical" evidence="6">
    <location>
        <begin position="7"/>
        <end position="26"/>
    </location>
</feature>
<dbReference type="STRING" id="742743.HMPREF9453_01761"/>
<keyword evidence="4 6" id="KW-1133">Transmembrane helix</keyword>
<evidence type="ECO:0000313" key="9">
    <source>
        <dbReference type="Proteomes" id="UP000003277"/>
    </source>
</evidence>
<dbReference type="EMBL" id="ADLT01000057">
    <property type="protein sequence ID" value="EHO62307.1"/>
    <property type="molecule type" value="Genomic_DNA"/>
</dbReference>
<dbReference type="CDD" id="cd17353">
    <property type="entry name" value="MFS_OFA_like"/>
    <property type="match status" value="1"/>
</dbReference>
<feature type="transmembrane region" description="Helical" evidence="6">
    <location>
        <begin position="230"/>
        <end position="251"/>
    </location>
</feature>
<evidence type="ECO:0000259" key="7">
    <source>
        <dbReference type="PROSITE" id="PS50850"/>
    </source>
</evidence>
<comment type="caution">
    <text evidence="8">The sequence shown here is derived from an EMBL/GenBank/DDBJ whole genome shotgun (WGS) entry which is preliminary data.</text>
</comment>
<keyword evidence="5 6" id="KW-0472">Membrane</keyword>
<dbReference type="OrthoDB" id="9793415at2"/>
<dbReference type="PANTHER" id="PTHR11360:SF317">
    <property type="entry name" value="MAJOR FACILITATOR SUPERFAMILY (MFS) PROFILE DOMAIN-CONTAINING PROTEIN-RELATED"/>
    <property type="match status" value="1"/>
</dbReference>
<dbReference type="InterPro" id="IPR020846">
    <property type="entry name" value="MFS_dom"/>
</dbReference>
<dbReference type="InterPro" id="IPR050327">
    <property type="entry name" value="Proton-linked_MCT"/>
</dbReference>
<name>H1D2C3_9FIRM</name>
<organism evidence="8 9">
    <name type="scientific">Dialister succinatiphilus YIT 11850</name>
    <dbReference type="NCBI Taxonomy" id="742743"/>
    <lineage>
        <taxon>Bacteria</taxon>
        <taxon>Bacillati</taxon>
        <taxon>Bacillota</taxon>
        <taxon>Negativicutes</taxon>
        <taxon>Veillonellales</taxon>
        <taxon>Veillonellaceae</taxon>
        <taxon>Dialister</taxon>
    </lineage>
</organism>
<dbReference type="PROSITE" id="PS50850">
    <property type="entry name" value="MFS"/>
    <property type="match status" value="1"/>
</dbReference>
<feature type="transmembrane region" description="Helical" evidence="6">
    <location>
        <begin position="353"/>
        <end position="375"/>
    </location>
</feature>
<evidence type="ECO:0000256" key="5">
    <source>
        <dbReference type="ARBA" id="ARBA00023136"/>
    </source>
</evidence>
<evidence type="ECO:0000256" key="3">
    <source>
        <dbReference type="ARBA" id="ARBA00022692"/>
    </source>
</evidence>
<feature type="domain" description="Major facilitator superfamily (MFS) profile" evidence="7">
    <location>
        <begin position="8"/>
        <end position="408"/>
    </location>
</feature>
<feature type="transmembrane region" description="Helical" evidence="6">
    <location>
        <begin position="257"/>
        <end position="277"/>
    </location>
</feature>
<evidence type="ECO:0000256" key="6">
    <source>
        <dbReference type="SAM" id="Phobius"/>
    </source>
</evidence>
<feature type="transmembrane region" description="Helical" evidence="6">
    <location>
        <begin position="75"/>
        <end position="93"/>
    </location>
</feature>
<dbReference type="Pfam" id="PF07690">
    <property type="entry name" value="MFS_1"/>
    <property type="match status" value="1"/>
</dbReference>
<feature type="transmembrane region" description="Helical" evidence="6">
    <location>
        <begin position="160"/>
        <end position="180"/>
    </location>
</feature>
<gene>
    <name evidence="8" type="ORF">HMPREF9453_01761</name>
</gene>
<dbReference type="InterPro" id="IPR011701">
    <property type="entry name" value="MFS"/>
</dbReference>
<dbReference type="Proteomes" id="UP000003277">
    <property type="component" value="Unassembled WGS sequence"/>
</dbReference>
<dbReference type="HOGENOM" id="CLU_001265_59_7_9"/>
<feature type="transmembrane region" description="Helical" evidence="6">
    <location>
        <begin position="99"/>
        <end position="121"/>
    </location>
</feature>
<evidence type="ECO:0000256" key="4">
    <source>
        <dbReference type="ARBA" id="ARBA00022989"/>
    </source>
</evidence>
<feature type="transmembrane region" description="Helical" evidence="6">
    <location>
        <begin position="381"/>
        <end position="403"/>
    </location>
</feature>
<keyword evidence="2" id="KW-0813">Transport</keyword>
<evidence type="ECO:0000256" key="1">
    <source>
        <dbReference type="ARBA" id="ARBA00004651"/>
    </source>
</evidence>
<feature type="transmembrane region" description="Helical" evidence="6">
    <location>
        <begin position="133"/>
        <end position="154"/>
    </location>
</feature>
<dbReference type="PATRIC" id="fig|742743.3.peg.1787"/>
<reference evidence="8 9" key="1">
    <citation type="submission" date="2011-11" db="EMBL/GenBank/DDBJ databases">
        <title>The Genome Sequence of Dialister succinatiphilus YIT 11850.</title>
        <authorList>
            <consortium name="The Broad Institute Genome Sequencing Platform"/>
            <person name="Earl A."/>
            <person name="Ward D."/>
            <person name="Feldgarden M."/>
            <person name="Gevers D."/>
            <person name="Morotomi M."/>
            <person name="Young S.K."/>
            <person name="Zeng Q."/>
            <person name="Gargeya S."/>
            <person name="Fitzgerald M."/>
            <person name="Haas B."/>
            <person name="Abouelleil A."/>
            <person name="Alvarado L."/>
            <person name="Arachchi H.M."/>
            <person name="Berlin A."/>
            <person name="Brown A."/>
            <person name="Chapman S.B."/>
            <person name="Dunbar C."/>
            <person name="Gearin G."/>
            <person name="Goldberg J."/>
            <person name="Griggs A."/>
            <person name="Gujja S."/>
            <person name="Heiman D."/>
            <person name="Howarth C."/>
            <person name="Lui A."/>
            <person name="MacDonald P.J.P."/>
            <person name="Montmayeur A."/>
            <person name="Murphy C."/>
            <person name="Neiman D."/>
            <person name="Pearson M."/>
            <person name="Priest M."/>
            <person name="Roberts A."/>
            <person name="Saif S."/>
            <person name="Shea T."/>
            <person name="Sisk P."/>
            <person name="Stolte C."/>
            <person name="Sykes S."/>
            <person name="Wortman J."/>
            <person name="Nusbaum C."/>
            <person name="Birren B."/>
        </authorList>
    </citation>
    <scope>NUCLEOTIDE SEQUENCE [LARGE SCALE GENOMIC DNA]</scope>
    <source>
        <strain evidence="8 9">YIT 11850</strain>
    </source>
</reference>
<keyword evidence="3 6" id="KW-0812">Transmembrane</keyword>
<feature type="transmembrane region" description="Helical" evidence="6">
    <location>
        <begin position="317"/>
        <end position="341"/>
    </location>
</feature>
<sequence>MKKKNRWLIALAAVGIHICIGSVYAWSVLTKPVMAAMGLSLSETTWAFSIAILFLGLSAGFLGGVVERMGPSRSGLVSAVFFGTGLLGTALAVHVHSPMLLYIFYGMIGGIGLGTGYITPVSTLVKWFPEHRGFATGLAIMGFGFAALVAGPLMRYLTDAYGLTANFLILGIAYAVIISLSASYLRPPRKGEIPVMLEEVLRREAAMGRKRTVVGPQMTRKEAMHSWKWFALWWIFFTNITCGIGLLAVASPMAQEVIGMTPVEAASLVGIIGIVNGGGRIVWSTVSDWIGRGVTYMVFFALEVWAFYQLSITTEGLIFQALVLLIISCYGGGFSCMPAYLSDIFGVKQLSSIHGSILTAWGIAGVAGPLILAFMKENTGGYAATLHLFSAMLALAFLIAAVLRWRNEVDKRKWEVKEEKNFHGPVAKTTTVS</sequence>
<dbReference type="AlphaFoldDB" id="H1D2C3"/>